<dbReference type="EMBL" id="MCZF01000146">
    <property type="protein sequence ID" value="PMM51949.1"/>
    <property type="molecule type" value="Genomic_DNA"/>
</dbReference>
<dbReference type="RefSeq" id="WP_102552585.1">
    <property type="nucleotide sequence ID" value="NZ_MCZF01000146.1"/>
</dbReference>
<dbReference type="Gene3D" id="3.30.460.10">
    <property type="entry name" value="Beta Polymerase, domain 2"/>
    <property type="match status" value="1"/>
</dbReference>
<dbReference type="Pfam" id="PF04229">
    <property type="entry name" value="GrpB"/>
    <property type="match status" value="1"/>
</dbReference>
<dbReference type="Proteomes" id="UP000235533">
    <property type="component" value="Unassembled WGS sequence"/>
</dbReference>
<evidence type="ECO:0000313" key="1">
    <source>
        <dbReference type="EMBL" id="PMM51949.1"/>
    </source>
</evidence>
<accession>A0A2N7JQH0</accession>
<dbReference type="InterPro" id="IPR043519">
    <property type="entry name" value="NT_sf"/>
</dbReference>
<organism evidence="1 2">
    <name type="scientific">Vibrio splendidus</name>
    <dbReference type="NCBI Taxonomy" id="29497"/>
    <lineage>
        <taxon>Bacteria</taxon>
        <taxon>Pseudomonadati</taxon>
        <taxon>Pseudomonadota</taxon>
        <taxon>Gammaproteobacteria</taxon>
        <taxon>Vibrionales</taxon>
        <taxon>Vibrionaceae</taxon>
        <taxon>Vibrio</taxon>
    </lineage>
</organism>
<gene>
    <name evidence="1" type="ORF">BCT54_23820</name>
</gene>
<proteinExistence type="predicted"/>
<dbReference type="PANTHER" id="PTHR34822">
    <property type="entry name" value="GRPB DOMAIN PROTEIN (AFU_ORTHOLOGUE AFUA_1G01530)"/>
    <property type="match status" value="1"/>
</dbReference>
<protein>
    <recommendedName>
        <fullName evidence="3">GrpB family protein</fullName>
    </recommendedName>
</protein>
<evidence type="ECO:0008006" key="3">
    <source>
        <dbReference type="Google" id="ProtNLM"/>
    </source>
</evidence>
<dbReference type="SUPFAM" id="SSF81301">
    <property type="entry name" value="Nucleotidyltransferase"/>
    <property type="match status" value="1"/>
</dbReference>
<sequence length="157" mass="17969">MKFYPAEQYQTACHEMFARYERDIRKLIPNARVEHVGASSIPSAVSKGDLDIFVGVELGELEDAIERLTTLGFTEKLDTLRTPELCMLESTSVDDVALQVVTNGSEFECFLTFRDKLRVNPALVEQYNTLKLAYEGWPQDEYREKKSDFIEHVLAVK</sequence>
<dbReference type="AlphaFoldDB" id="A0A2N7JQH0"/>
<reference evidence="2" key="1">
    <citation type="submission" date="2016-07" db="EMBL/GenBank/DDBJ databases">
        <title>Nontailed viruses are major unrecognized killers of bacteria in the ocean.</title>
        <authorList>
            <person name="Kauffman K."/>
            <person name="Hussain F."/>
            <person name="Yang J."/>
            <person name="Arevalo P."/>
            <person name="Brown J."/>
            <person name="Cutler M."/>
            <person name="Kelly L."/>
            <person name="Polz M.F."/>
        </authorList>
    </citation>
    <scope>NUCLEOTIDE SEQUENCE [LARGE SCALE GENOMIC DNA]</scope>
    <source>
        <strain evidence="2">10N.261.48.B5</strain>
    </source>
</reference>
<dbReference type="InterPro" id="IPR007344">
    <property type="entry name" value="GrpB/CoaE"/>
</dbReference>
<evidence type="ECO:0000313" key="2">
    <source>
        <dbReference type="Proteomes" id="UP000235533"/>
    </source>
</evidence>
<comment type="caution">
    <text evidence="1">The sequence shown here is derived from an EMBL/GenBank/DDBJ whole genome shotgun (WGS) entry which is preliminary data.</text>
</comment>
<name>A0A2N7JQH0_VIBSP</name>
<dbReference type="PANTHER" id="PTHR34822:SF1">
    <property type="entry name" value="GRPB FAMILY PROTEIN"/>
    <property type="match status" value="1"/>
</dbReference>